<dbReference type="Pfam" id="PF00022">
    <property type="entry name" value="Actin"/>
    <property type="match status" value="1"/>
</dbReference>
<dbReference type="AlphaFoldDB" id="A0AA40FTW3"/>
<dbReference type="Proteomes" id="UP001177670">
    <property type="component" value="Unassembled WGS sequence"/>
</dbReference>
<evidence type="ECO:0008006" key="4">
    <source>
        <dbReference type="Google" id="ProtNLM"/>
    </source>
</evidence>
<dbReference type="PANTHER" id="PTHR11937">
    <property type="entry name" value="ACTIN"/>
    <property type="match status" value="1"/>
</dbReference>
<comment type="similarity">
    <text evidence="1">Belongs to the actin family.</text>
</comment>
<comment type="caution">
    <text evidence="2">The sequence shown here is derived from an EMBL/GenBank/DDBJ whole genome shotgun (WGS) entry which is preliminary data.</text>
</comment>
<protein>
    <recommendedName>
        <fullName evidence="4">Actin-related protein 10</fullName>
    </recommendedName>
</protein>
<dbReference type="SMART" id="SM00268">
    <property type="entry name" value="ACTIN"/>
    <property type="match status" value="1"/>
</dbReference>
<dbReference type="EMBL" id="JAHYIQ010000017">
    <property type="protein sequence ID" value="KAK1124906.1"/>
    <property type="molecule type" value="Genomic_DNA"/>
</dbReference>
<name>A0AA40FTW3_9HYME</name>
<dbReference type="SUPFAM" id="SSF53067">
    <property type="entry name" value="Actin-like ATPase domain"/>
    <property type="match status" value="2"/>
</dbReference>
<sequence>MIHMSCLRSKCKGKFTIACNFYVLCFPPASSPGYIAARLRGTTRSVKMLRTYEGIRFFSDKQMVILDIGSAYTKFGYAGEPTPRGIIRTEIKCPDSKELRKIYNYKDTEDLYQLLIEFLHALFFKHVVISPKDARIVILESLLVPTQFRDTLAKVLFRHFEIGSLMLLSTHLATISTLGVNSALVLDVGYKEATLIPIYEGEPILKAWQALPLGGQIVHEYLMKSLREIYPNVNITEKLVEDIKVRTCFVTTLERSAKLETADAPKPPPAVKYPGVKSINIPGEIREKAFEVLWERDNDNLSIPTMILNAIIQCPIDTRRTLAENILLIGGTAMTKGFASRLKSELLTLVKSSHYSEKLKIQTFMFHTAPSKPNYTAWLGGAIFGSVDLPLRCLTKENYLKSDRVPDWVSLIDNQRDESTVCET</sequence>
<keyword evidence="3" id="KW-1185">Reference proteome</keyword>
<organism evidence="2 3">
    <name type="scientific">Melipona bicolor</name>
    <dbReference type="NCBI Taxonomy" id="60889"/>
    <lineage>
        <taxon>Eukaryota</taxon>
        <taxon>Metazoa</taxon>
        <taxon>Ecdysozoa</taxon>
        <taxon>Arthropoda</taxon>
        <taxon>Hexapoda</taxon>
        <taxon>Insecta</taxon>
        <taxon>Pterygota</taxon>
        <taxon>Neoptera</taxon>
        <taxon>Endopterygota</taxon>
        <taxon>Hymenoptera</taxon>
        <taxon>Apocrita</taxon>
        <taxon>Aculeata</taxon>
        <taxon>Apoidea</taxon>
        <taxon>Anthophila</taxon>
        <taxon>Apidae</taxon>
        <taxon>Melipona</taxon>
    </lineage>
</organism>
<evidence type="ECO:0000313" key="3">
    <source>
        <dbReference type="Proteomes" id="UP001177670"/>
    </source>
</evidence>
<evidence type="ECO:0000313" key="2">
    <source>
        <dbReference type="EMBL" id="KAK1124906.1"/>
    </source>
</evidence>
<dbReference type="CDD" id="cd10207">
    <property type="entry name" value="ASKHA_NBD_Arp10"/>
    <property type="match status" value="1"/>
</dbReference>
<dbReference type="InterPro" id="IPR004000">
    <property type="entry name" value="Actin"/>
</dbReference>
<dbReference type="InterPro" id="IPR043129">
    <property type="entry name" value="ATPase_NBD"/>
</dbReference>
<gene>
    <name evidence="2" type="ORF">K0M31_006253</name>
</gene>
<proteinExistence type="inferred from homology"/>
<accession>A0AA40FTW3</accession>
<reference evidence="2" key="1">
    <citation type="submission" date="2021-10" db="EMBL/GenBank/DDBJ databases">
        <title>Melipona bicolor Genome sequencing and assembly.</title>
        <authorList>
            <person name="Araujo N.S."/>
            <person name="Arias M.C."/>
        </authorList>
    </citation>
    <scope>NUCLEOTIDE SEQUENCE</scope>
    <source>
        <strain evidence="2">USP_2M_L1-L4_2017</strain>
        <tissue evidence="2">Whole body</tissue>
    </source>
</reference>
<dbReference type="Gene3D" id="3.30.420.40">
    <property type="match status" value="2"/>
</dbReference>
<evidence type="ECO:0000256" key="1">
    <source>
        <dbReference type="RuleBase" id="RU000487"/>
    </source>
</evidence>
<dbReference type="Gene3D" id="3.90.640.10">
    <property type="entry name" value="Actin, Chain A, domain 4"/>
    <property type="match status" value="1"/>
</dbReference>